<comment type="catalytic activity">
    <reaction evidence="1 5">
        <text>[protein]-peptidylproline (omega=180) = [protein]-peptidylproline (omega=0)</text>
        <dbReference type="Rhea" id="RHEA:16237"/>
        <dbReference type="Rhea" id="RHEA-COMP:10747"/>
        <dbReference type="Rhea" id="RHEA-COMP:10748"/>
        <dbReference type="ChEBI" id="CHEBI:83833"/>
        <dbReference type="ChEBI" id="CHEBI:83834"/>
        <dbReference type="EC" id="5.2.1.8"/>
    </reaction>
</comment>
<reference evidence="7" key="1">
    <citation type="submission" date="2017-08" db="EMBL/GenBank/DDBJ databases">
        <authorList>
            <person name="Polle J.E."/>
            <person name="Barry K."/>
            <person name="Cushman J."/>
            <person name="Schmutz J."/>
            <person name="Tran D."/>
            <person name="Hathwaick L.T."/>
            <person name="Yim W.C."/>
            <person name="Jenkins J."/>
            <person name="Mckie-Krisberg Z.M."/>
            <person name="Prochnik S."/>
            <person name="Lindquist E."/>
            <person name="Dockter R.B."/>
            <person name="Adam C."/>
            <person name="Molina H."/>
            <person name="Bunkerborg J."/>
            <person name="Jin E."/>
            <person name="Buchheim M."/>
            <person name="Magnuson J."/>
        </authorList>
    </citation>
    <scope>NUCLEOTIDE SEQUENCE</scope>
    <source>
        <strain evidence="7">CCAP 19/18</strain>
    </source>
</reference>
<comment type="caution">
    <text evidence="7">The sequence shown here is derived from an EMBL/GenBank/DDBJ whole genome shotgun (WGS) entry which is preliminary data.</text>
</comment>
<evidence type="ECO:0000256" key="1">
    <source>
        <dbReference type="ARBA" id="ARBA00000971"/>
    </source>
</evidence>
<dbReference type="InterPro" id="IPR046357">
    <property type="entry name" value="PPIase_dom_sf"/>
</dbReference>
<dbReference type="Pfam" id="PF00254">
    <property type="entry name" value="FKBP_C"/>
    <property type="match status" value="1"/>
</dbReference>
<dbReference type="InterPro" id="IPR001179">
    <property type="entry name" value="PPIase_FKBP_dom"/>
</dbReference>
<keyword evidence="4 5" id="KW-0413">Isomerase</keyword>
<dbReference type="Proteomes" id="UP000815325">
    <property type="component" value="Unassembled WGS sequence"/>
</dbReference>
<feature type="domain" description="PPIase FKBP-type" evidence="6">
    <location>
        <begin position="124"/>
        <end position="216"/>
    </location>
</feature>
<dbReference type="Gene3D" id="3.10.50.40">
    <property type="match status" value="1"/>
</dbReference>
<accession>A0ABQ7GEW9</accession>
<evidence type="ECO:0000313" key="7">
    <source>
        <dbReference type="EMBL" id="KAF5833150.1"/>
    </source>
</evidence>
<dbReference type="PROSITE" id="PS50059">
    <property type="entry name" value="FKBP_PPIASE"/>
    <property type="match status" value="1"/>
</dbReference>
<name>A0ABQ7GEW9_DUNSA</name>
<evidence type="ECO:0000256" key="4">
    <source>
        <dbReference type="ARBA" id="ARBA00023235"/>
    </source>
</evidence>
<evidence type="ECO:0000256" key="2">
    <source>
        <dbReference type="ARBA" id="ARBA00013194"/>
    </source>
</evidence>
<dbReference type="EMBL" id="MU069827">
    <property type="protein sequence ID" value="KAF5833150.1"/>
    <property type="molecule type" value="Genomic_DNA"/>
</dbReference>
<evidence type="ECO:0000256" key="3">
    <source>
        <dbReference type="ARBA" id="ARBA00023110"/>
    </source>
</evidence>
<dbReference type="SUPFAM" id="SSF54534">
    <property type="entry name" value="FKBP-like"/>
    <property type="match status" value="1"/>
</dbReference>
<sequence length="221" mass="23619">MQALNPQKQCVVSTGHQRQVSLRPCDGGAVKRTTIVARASAGAPDHIVPSSVDRRSVMATTLATLGLTSRFAQPSHAALPAEKPKVLCDETCEANLDKLELVTLPSGLQYREIEPGTGAVPPVGFQVVVDYVAYTDKGRVFDSSLEKGKPYDIRVGAGQVIPGLDEGLRTMRTGSFRRLYIPGNLAFPQPLKAAAGRPSVPAKSPVVFDVKLLYVPGVDEE</sequence>
<keyword evidence="8" id="KW-1185">Reference proteome</keyword>
<gene>
    <name evidence="7" type="ORF">DUNSADRAFT_10639</name>
</gene>
<evidence type="ECO:0000313" key="8">
    <source>
        <dbReference type="Proteomes" id="UP000815325"/>
    </source>
</evidence>
<organism evidence="7 8">
    <name type="scientific">Dunaliella salina</name>
    <name type="common">Green alga</name>
    <name type="synonym">Protococcus salinus</name>
    <dbReference type="NCBI Taxonomy" id="3046"/>
    <lineage>
        <taxon>Eukaryota</taxon>
        <taxon>Viridiplantae</taxon>
        <taxon>Chlorophyta</taxon>
        <taxon>core chlorophytes</taxon>
        <taxon>Chlorophyceae</taxon>
        <taxon>CS clade</taxon>
        <taxon>Chlamydomonadales</taxon>
        <taxon>Dunaliellaceae</taxon>
        <taxon>Dunaliella</taxon>
    </lineage>
</organism>
<proteinExistence type="predicted"/>
<dbReference type="PANTHER" id="PTHR43811">
    <property type="entry name" value="FKBP-TYPE PEPTIDYL-PROLYL CIS-TRANS ISOMERASE FKPA"/>
    <property type="match status" value="1"/>
</dbReference>
<evidence type="ECO:0000259" key="6">
    <source>
        <dbReference type="PROSITE" id="PS50059"/>
    </source>
</evidence>
<evidence type="ECO:0000256" key="5">
    <source>
        <dbReference type="PROSITE-ProRule" id="PRU00277"/>
    </source>
</evidence>
<dbReference type="EC" id="5.2.1.8" evidence="2 5"/>
<protein>
    <recommendedName>
        <fullName evidence="2 5">peptidylprolyl isomerase</fullName>
        <ecNumber evidence="2 5">5.2.1.8</ecNumber>
    </recommendedName>
</protein>
<dbReference type="PANTHER" id="PTHR43811:SF17">
    <property type="entry name" value="PEPTIDYL-PROLYL CIS-TRANS ISOMERASE FKBP16-3, CHLOROPLASTIC"/>
    <property type="match status" value="1"/>
</dbReference>
<keyword evidence="3 5" id="KW-0697">Rotamase</keyword>